<evidence type="ECO:0000256" key="1">
    <source>
        <dbReference type="SAM" id="MobiDB-lite"/>
    </source>
</evidence>
<dbReference type="EMBL" id="ADMT01000169">
    <property type="protein sequence ID" value="EFF82564.1"/>
    <property type="molecule type" value="Genomic_DNA"/>
</dbReference>
<proteinExistence type="predicted"/>
<evidence type="ECO:0000256" key="2">
    <source>
        <dbReference type="SAM" id="Phobius"/>
    </source>
</evidence>
<feature type="transmembrane region" description="Helical" evidence="2">
    <location>
        <begin position="77"/>
        <end position="95"/>
    </location>
</feature>
<dbReference type="NCBIfam" id="NF041109">
    <property type="entry name" value="VF_TspB_C_term"/>
    <property type="match status" value="1"/>
</dbReference>
<dbReference type="AlphaFoldDB" id="D4XQG3"/>
<feature type="non-terminal residue" evidence="3">
    <location>
        <position position="1"/>
    </location>
</feature>
<sequence>NKASSKYRDCTEQDITGGSAEDTKVDIKEQTVNLENDLRRDLFGGNSTCPPPMVIEFTFIDKVRLEYPYDLMCDGAALVRPWIILLGLLVSYFVVTGQRSGGQD</sequence>
<evidence type="ECO:0000313" key="4">
    <source>
        <dbReference type="Proteomes" id="UP000003085"/>
    </source>
</evidence>
<feature type="region of interest" description="Disordered" evidence="1">
    <location>
        <begin position="1"/>
        <end position="22"/>
    </location>
</feature>
<keyword evidence="2" id="KW-0472">Membrane</keyword>
<evidence type="ECO:0000313" key="3">
    <source>
        <dbReference type="EMBL" id="EFF82564.1"/>
    </source>
</evidence>
<comment type="caution">
    <text evidence="3">The sequence shown here is derived from an EMBL/GenBank/DDBJ whole genome shotgun (WGS) entry which is preliminary data.</text>
</comment>
<reference evidence="4" key="1">
    <citation type="submission" date="2010-03" db="EMBL/GenBank/DDBJ databases">
        <title>Complete sequence of Mobiluncus curtisii ATCC 43063.</title>
        <authorList>
            <person name="Muzny D."/>
            <person name="Qin X."/>
            <person name="Deng J."/>
            <person name="Jiang H."/>
            <person name="Liu Y."/>
            <person name="Qu J."/>
            <person name="Song X.-Z."/>
            <person name="Zhang L."/>
            <person name="Thornton R."/>
            <person name="Coyle M."/>
            <person name="Francisco L."/>
            <person name="Jackson L."/>
            <person name="Javaid M."/>
            <person name="Korchina V."/>
            <person name="Kovar C."/>
            <person name="Mata R."/>
            <person name="Mathew T."/>
            <person name="Ngo R."/>
            <person name="Nguyen L."/>
            <person name="Nguyen N."/>
            <person name="Okwuonu G."/>
            <person name="Ongeri F."/>
            <person name="Pham C."/>
            <person name="Simmons D."/>
            <person name="Wilczek-Boney K."/>
            <person name="Hale W."/>
            <person name="Jakkamsetti A."/>
            <person name="Pham P."/>
            <person name="Ruth R."/>
            <person name="San Lucas F."/>
            <person name="Warren J."/>
            <person name="Zhang J."/>
            <person name="Zhao Z."/>
            <person name="Zhou C."/>
            <person name="Zhu D."/>
            <person name="Lee S."/>
            <person name="Bess C."/>
            <person name="Blankenburg K."/>
            <person name="Forbes L."/>
            <person name="Fu Q."/>
            <person name="Gubbala S."/>
            <person name="Hirani K."/>
            <person name="Jayaseelan J.C."/>
            <person name="Lara F."/>
            <person name="Munidasa M."/>
            <person name="Palculict T."/>
            <person name="Patil S."/>
            <person name="Pu L.-L."/>
            <person name="Saada N."/>
            <person name="Tang L."/>
            <person name="Weissenberger G."/>
            <person name="Zhu Y."/>
            <person name="Hemphill L."/>
            <person name="Shang Y."/>
            <person name="Youmans B."/>
            <person name="Ayvaz T."/>
            <person name="Ross M."/>
            <person name="Santibanez J."/>
            <person name="Aqrawi P."/>
            <person name="Gross S."/>
            <person name="Joshi V."/>
            <person name="Fowler G."/>
            <person name="Nazareth L."/>
            <person name="Reid J."/>
            <person name="Worley K."/>
            <person name="Petrosino J."/>
            <person name="Highlander S."/>
            <person name="Gibbs R."/>
            <person name="Gibbs R."/>
        </authorList>
    </citation>
    <scope>NUCLEOTIDE SEQUENCE [LARGE SCALE GENOMIC DNA]</scope>
    <source>
        <strain evidence="4">ATCC 19194</strain>
    </source>
</reference>
<gene>
    <name evidence="3" type="ORF">HMP0015_1955</name>
</gene>
<name>D4XQG3_ACIHA</name>
<dbReference type="HOGENOM" id="CLU_2255625_0_0_6"/>
<keyword evidence="2" id="KW-1133">Transmembrane helix</keyword>
<accession>D4XQG3</accession>
<protein>
    <submittedName>
        <fullName evidence="3">Uncharacterized protein</fullName>
    </submittedName>
</protein>
<organism evidence="3 4">
    <name type="scientific">Acinetobacter haemolyticus ATCC 19194</name>
    <dbReference type="NCBI Taxonomy" id="707232"/>
    <lineage>
        <taxon>Bacteria</taxon>
        <taxon>Pseudomonadati</taxon>
        <taxon>Pseudomonadota</taxon>
        <taxon>Gammaproteobacteria</taxon>
        <taxon>Moraxellales</taxon>
        <taxon>Moraxellaceae</taxon>
        <taxon>Acinetobacter</taxon>
    </lineage>
</organism>
<keyword evidence="2" id="KW-0812">Transmembrane</keyword>
<feature type="compositionally biased region" description="Basic and acidic residues" evidence="1">
    <location>
        <begin position="1"/>
        <end position="11"/>
    </location>
</feature>
<dbReference type="RefSeq" id="WP_004639129.1">
    <property type="nucleotide sequence ID" value="NZ_GG770435.1"/>
</dbReference>
<dbReference type="Proteomes" id="UP000003085">
    <property type="component" value="Unassembled WGS sequence"/>
</dbReference>